<sequence length="31" mass="3530">MAVYILCCRHPLFLSFNNNGAKHVATLQHCQ</sequence>
<organism evidence="1">
    <name type="scientific">Rhizophora mucronata</name>
    <name type="common">Asiatic mangrove</name>
    <dbReference type="NCBI Taxonomy" id="61149"/>
    <lineage>
        <taxon>Eukaryota</taxon>
        <taxon>Viridiplantae</taxon>
        <taxon>Streptophyta</taxon>
        <taxon>Embryophyta</taxon>
        <taxon>Tracheophyta</taxon>
        <taxon>Spermatophyta</taxon>
        <taxon>Magnoliopsida</taxon>
        <taxon>eudicotyledons</taxon>
        <taxon>Gunneridae</taxon>
        <taxon>Pentapetalae</taxon>
        <taxon>rosids</taxon>
        <taxon>fabids</taxon>
        <taxon>Malpighiales</taxon>
        <taxon>Rhizophoraceae</taxon>
        <taxon>Rhizophora</taxon>
    </lineage>
</organism>
<reference evidence="1" key="1">
    <citation type="submission" date="2018-02" db="EMBL/GenBank/DDBJ databases">
        <title>Rhizophora mucronata_Transcriptome.</title>
        <authorList>
            <person name="Meera S.P."/>
            <person name="Sreeshan A."/>
            <person name="Augustine A."/>
        </authorList>
    </citation>
    <scope>NUCLEOTIDE SEQUENCE</scope>
    <source>
        <tissue evidence="1">Leaf</tissue>
    </source>
</reference>
<evidence type="ECO:0000313" key="1">
    <source>
        <dbReference type="EMBL" id="MBX26584.1"/>
    </source>
</evidence>
<dbReference type="EMBL" id="GGEC01046100">
    <property type="protein sequence ID" value="MBX26584.1"/>
    <property type="molecule type" value="Transcribed_RNA"/>
</dbReference>
<name>A0A2P2M8N1_RHIMU</name>
<dbReference type="AlphaFoldDB" id="A0A2P2M8N1"/>
<proteinExistence type="predicted"/>
<protein>
    <submittedName>
        <fullName evidence="1">Uncharacterized protein</fullName>
    </submittedName>
</protein>
<accession>A0A2P2M8N1</accession>